<reference evidence="2" key="1">
    <citation type="journal article" date="2020" name="bioRxiv">
        <title>Comparative genomics of Chlamydomonas.</title>
        <authorList>
            <person name="Craig R.J."/>
            <person name="Hasan A.R."/>
            <person name="Ness R.W."/>
            <person name="Keightley P.D."/>
        </authorList>
    </citation>
    <scope>NUCLEOTIDE SEQUENCE</scope>
    <source>
        <strain evidence="2">SAG 7.73</strain>
    </source>
</reference>
<feature type="region of interest" description="Disordered" evidence="1">
    <location>
        <begin position="39"/>
        <end position="59"/>
    </location>
</feature>
<organism evidence="2 3">
    <name type="scientific">Chlamydomonas incerta</name>
    <dbReference type="NCBI Taxonomy" id="51695"/>
    <lineage>
        <taxon>Eukaryota</taxon>
        <taxon>Viridiplantae</taxon>
        <taxon>Chlorophyta</taxon>
        <taxon>core chlorophytes</taxon>
        <taxon>Chlorophyceae</taxon>
        <taxon>CS clade</taxon>
        <taxon>Chlamydomonadales</taxon>
        <taxon>Chlamydomonadaceae</taxon>
        <taxon>Chlamydomonas</taxon>
    </lineage>
</organism>
<feature type="compositionally biased region" description="Gly residues" evidence="1">
    <location>
        <begin position="48"/>
        <end position="59"/>
    </location>
</feature>
<evidence type="ECO:0000313" key="3">
    <source>
        <dbReference type="Proteomes" id="UP000650467"/>
    </source>
</evidence>
<protein>
    <submittedName>
        <fullName evidence="2">Uncharacterized protein</fullName>
    </submittedName>
</protein>
<proteinExistence type="predicted"/>
<name>A0A835SJJ6_CHLIN</name>
<sequence>MRLGCQSFPPNTPADEWPYGREVRVVAHRGLQLLSRGAAADAAAGQQPPGGSGTGMRAGGGAGGGLGGFSADFDDLAPGGGMGGAGTPRALDSNGLSAGGASDAAAVECGPVELAEAAAVVARPAQVLRLLQASELTDAARDAAALLRRHCSAGLMAALQTAGVLLGQGSAVVDPAPVASRVCR</sequence>
<dbReference type="EMBL" id="JAEHOC010000078">
    <property type="protein sequence ID" value="KAG2423544.1"/>
    <property type="molecule type" value="Genomic_DNA"/>
</dbReference>
<dbReference type="Proteomes" id="UP000650467">
    <property type="component" value="Unassembled WGS sequence"/>
</dbReference>
<evidence type="ECO:0000313" key="2">
    <source>
        <dbReference type="EMBL" id="KAG2423544.1"/>
    </source>
</evidence>
<dbReference type="AlphaFoldDB" id="A0A835SJJ6"/>
<comment type="caution">
    <text evidence="2">The sequence shown here is derived from an EMBL/GenBank/DDBJ whole genome shotgun (WGS) entry which is preliminary data.</text>
</comment>
<evidence type="ECO:0000256" key="1">
    <source>
        <dbReference type="SAM" id="MobiDB-lite"/>
    </source>
</evidence>
<gene>
    <name evidence="2" type="ORF">HXX76_015290</name>
</gene>
<keyword evidence="3" id="KW-1185">Reference proteome</keyword>
<accession>A0A835SJJ6</accession>